<organism evidence="1">
    <name type="scientific">marine metagenome</name>
    <dbReference type="NCBI Taxonomy" id="408172"/>
    <lineage>
        <taxon>unclassified sequences</taxon>
        <taxon>metagenomes</taxon>
        <taxon>ecological metagenomes</taxon>
    </lineage>
</organism>
<name>A0A382BII7_9ZZZZ</name>
<dbReference type="AlphaFoldDB" id="A0A382BII7"/>
<accession>A0A382BII7</accession>
<sequence>MKDDESPFMSREMNYNTFTHKSFMGMNETELNYWMTQ</sequence>
<gene>
    <name evidence="1" type="ORF">METZ01_LOCUS166338</name>
</gene>
<reference evidence="1" key="1">
    <citation type="submission" date="2018-05" db="EMBL/GenBank/DDBJ databases">
        <authorList>
            <person name="Lanie J.A."/>
            <person name="Ng W.-L."/>
            <person name="Kazmierczak K.M."/>
            <person name="Andrzejewski T.M."/>
            <person name="Davidsen T.M."/>
            <person name="Wayne K.J."/>
            <person name="Tettelin H."/>
            <person name="Glass J.I."/>
            <person name="Rusch D."/>
            <person name="Podicherti R."/>
            <person name="Tsui H.-C.T."/>
            <person name="Winkler M.E."/>
        </authorList>
    </citation>
    <scope>NUCLEOTIDE SEQUENCE</scope>
</reference>
<dbReference type="EMBL" id="UINC01029926">
    <property type="protein sequence ID" value="SVB13484.1"/>
    <property type="molecule type" value="Genomic_DNA"/>
</dbReference>
<evidence type="ECO:0000313" key="1">
    <source>
        <dbReference type="EMBL" id="SVB13484.1"/>
    </source>
</evidence>
<proteinExistence type="predicted"/>
<protein>
    <submittedName>
        <fullName evidence="1">Uncharacterized protein</fullName>
    </submittedName>
</protein>